<dbReference type="Gene3D" id="3.40.50.300">
    <property type="entry name" value="P-loop containing nucleotide triphosphate hydrolases"/>
    <property type="match status" value="1"/>
</dbReference>
<dbReference type="InterPro" id="IPR002078">
    <property type="entry name" value="Sigma_54_int"/>
</dbReference>
<dbReference type="GO" id="GO:0008233">
    <property type="term" value="F:peptidase activity"/>
    <property type="evidence" value="ECO:0007669"/>
    <property type="project" value="UniProtKB-KW"/>
</dbReference>
<dbReference type="InterPro" id="IPR020568">
    <property type="entry name" value="Ribosomal_Su5_D2-typ_SF"/>
</dbReference>
<dbReference type="SMART" id="SM00382">
    <property type="entry name" value="AAA"/>
    <property type="match status" value="1"/>
</dbReference>
<feature type="active site" evidence="5">
    <location>
        <position position="447"/>
    </location>
</feature>
<keyword evidence="10" id="KW-1185">Reference proteome</keyword>
<comment type="catalytic activity">
    <reaction evidence="5">
        <text>Hydrolysis of proteins in presence of ATP.</text>
        <dbReference type="EC" id="3.4.21.53"/>
    </reaction>
</comment>
<keyword evidence="6" id="KW-1133">Transmembrane helix</keyword>
<dbReference type="CDD" id="cd00009">
    <property type="entry name" value="AAA"/>
    <property type="match status" value="1"/>
</dbReference>
<dbReference type="Gene3D" id="3.30.230.10">
    <property type="match status" value="1"/>
</dbReference>
<dbReference type="InterPro" id="IPR000523">
    <property type="entry name" value="Mg_chelatse_chII-like_cat_dom"/>
</dbReference>
<dbReference type="InterPro" id="IPR014251">
    <property type="entry name" value="Spore_LonB"/>
</dbReference>
<feature type="domain" description="Sigma-54 factor interaction" evidence="7">
    <location>
        <begin position="93"/>
        <end position="265"/>
    </location>
</feature>
<feature type="domain" description="Lon proteolytic" evidence="8">
    <location>
        <begin position="349"/>
        <end position="537"/>
    </location>
</feature>
<sequence length="567" mass="61137">MNISVILMIIQLFFAVVIGMYFWNLLRNQQTNRTAIDKESKKEMEKLRKLRAISLNKPLSEKTRPTAMNDIVGQKEGLRALKAALCGSNPQHVLIYGPPGVGKTAAARVVLEEAKGNKDSPFRQDAQFTEVDATTARFDERGIADPLIGSVHDPIYQGAGAMGVAGIPQPKPGAVTKAHGGILFIDEIGELHPHQMNKLLKVLEDRKVFLESAYYNSEDTNVPSYIHDIFQNGLPADFRMVGATTRNPQELPPAIRSRCMEIFFRPLLPNEIGEIAEKAFIKIGFPVNPAAVEVVKKHATNGREAVNIIQLAAGMALADARKAVTAADVEWVVNSSQIPPRPEKKVGAKPEIGFVNGLAVYGPNLGMVLEIEVTAIPVTHGGIGNLTITGIVDEEEMGGSSRTIRRKSMARGSVENVMTVLRKLGINPYKFDLHVNFPGGTPIDGPSAGISMAVAIASAILQTPVDNHLALTGEIGIHGKVKPVGGVVAKVEAAFQAGVTRVIIPKENWQEIFSGLNGLEVIPVESIEEVLDYALGSQFKFLPEAYGAQPDFAPAASITVLHADALE</sequence>
<keyword evidence="6" id="KW-0812">Transmembrane</keyword>
<evidence type="ECO:0000256" key="6">
    <source>
        <dbReference type="SAM" id="Phobius"/>
    </source>
</evidence>
<dbReference type="EMBL" id="JAOQIO010000065">
    <property type="protein sequence ID" value="MCU6793652.1"/>
    <property type="molecule type" value="Genomic_DNA"/>
</dbReference>
<name>A0ABT2UG90_9BACL</name>
<dbReference type="Pfam" id="PF01078">
    <property type="entry name" value="Mg_chelatase"/>
    <property type="match status" value="1"/>
</dbReference>
<dbReference type="InterPro" id="IPR027417">
    <property type="entry name" value="P-loop_NTPase"/>
</dbReference>
<evidence type="ECO:0000313" key="10">
    <source>
        <dbReference type="Proteomes" id="UP001652445"/>
    </source>
</evidence>
<evidence type="ECO:0000259" key="8">
    <source>
        <dbReference type="PROSITE" id="PS51786"/>
    </source>
</evidence>
<dbReference type="PROSITE" id="PS50045">
    <property type="entry name" value="SIGMA54_INTERACT_4"/>
    <property type="match status" value="1"/>
</dbReference>
<keyword evidence="3 5" id="KW-0720">Serine protease</keyword>
<dbReference type="RefSeq" id="WP_076231464.1">
    <property type="nucleotide sequence ID" value="NZ_JAOQIO010000065.1"/>
</dbReference>
<evidence type="ECO:0000256" key="5">
    <source>
        <dbReference type="PROSITE-ProRule" id="PRU01122"/>
    </source>
</evidence>
<dbReference type="InterPro" id="IPR008269">
    <property type="entry name" value="Lon_proteolytic"/>
</dbReference>
<dbReference type="SUPFAM" id="SSF52540">
    <property type="entry name" value="P-loop containing nucleoside triphosphate hydrolases"/>
    <property type="match status" value="1"/>
</dbReference>
<keyword evidence="2 5" id="KW-0378">Hydrolase</keyword>
<feature type="transmembrane region" description="Helical" evidence="6">
    <location>
        <begin position="6"/>
        <end position="26"/>
    </location>
</feature>
<proteinExistence type="inferred from homology"/>
<dbReference type="GO" id="GO:0006508">
    <property type="term" value="P:proteolysis"/>
    <property type="evidence" value="ECO:0007669"/>
    <property type="project" value="UniProtKB-KW"/>
</dbReference>
<dbReference type="PROSITE" id="PS00676">
    <property type="entry name" value="SIGMA54_INTERACT_2"/>
    <property type="match status" value="1"/>
</dbReference>
<keyword evidence="1 5" id="KW-0645">Protease</keyword>
<evidence type="ECO:0000256" key="1">
    <source>
        <dbReference type="ARBA" id="ARBA00022670"/>
    </source>
</evidence>
<accession>A0ABT2UG90</accession>
<dbReference type="PRINTS" id="PR00830">
    <property type="entry name" value="ENDOLAPTASE"/>
</dbReference>
<reference evidence="9 10" key="1">
    <citation type="submission" date="2022-09" db="EMBL/GenBank/DDBJ databases">
        <authorList>
            <person name="Han X.L."/>
            <person name="Wang Q."/>
            <person name="Lu T."/>
        </authorList>
    </citation>
    <scope>NUCLEOTIDE SEQUENCE [LARGE SCALE GENOMIC DNA]</scope>
    <source>
        <strain evidence="9 10">WQ 127069</strain>
    </source>
</reference>
<evidence type="ECO:0000256" key="4">
    <source>
        <dbReference type="ARBA" id="ARBA00026070"/>
    </source>
</evidence>
<dbReference type="PROSITE" id="PS51786">
    <property type="entry name" value="LON_PROTEOLYTIC"/>
    <property type="match status" value="1"/>
</dbReference>
<evidence type="ECO:0000313" key="9">
    <source>
        <dbReference type="EMBL" id="MCU6793652.1"/>
    </source>
</evidence>
<comment type="caution">
    <text evidence="9">The sequence shown here is derived from an EMBL/GenBank/DDBJ whole genome shotgun (WGS) entry which is preliminary data.</text>
</comment>
<evidence type="ECO:0000256" key="3">
    <source>
        <dbReference type="ARBA" id="ARBA00022825"/>
    </source>
</evidence>
<comment type="subunit">
    <text evidence="4">Homohexamer. Organized in a ring with a central cavity.</text>
</comment>
<dbReference type="Proteomes" id="UP001652445">
    <property type="component" value="Unassembled WGS sequence"/>
</dbReference>
<evidence type="ECO:0000256" key="2">
    <source>
        <dbReference type="ARBA" id="ARBA00022801"/>
    </source>
</evidence>
<dbReference type="InterPro" id="IPR025943">
    <property type="entry name" value="Sigma_54_int_dom_ATP-bd_2"/>
</dbReference>
<feature type="active site" evidence="5">
    <location>
        <position position="490"/>
    </location>
</feature>
<dbReference type="Pfam" id="PF05362">
    <property type="entry name" value="Lon_C"/>
    <property type="match status" value="1"/>
</dbReference>
<keyword evidence="6" id="KW-0472">Membrane</keyword>
<dbReference type="InterPro" id="IPR014721">
    <property type="entry name" value="Ribsml_uS5_D2-typ_fold_subgr"/>
</dbReference>
<protein>
    <recommendedName>
        <fullName evidence="5">endopeptidase La</fullName>
        <ecNumber evidence="5">3.4.21.53</ecNumber>
    </recommendedName>
</protein>
<dbReference type="EC" id="3.4.21.53" evidence="5"/>
<comment type="similarity">
    <text evidence="5">Belongs to the peptidase S16 family.</text>
</comment>
<dbReference type="NCBIfam" id="TIGR02902">
    <property type="entry name" value="spore_lonB"/>
    <property type="match status" value="1"/>
</dbReference>
<dbReference type="SUPFAM" id="SSF54211">
    <property type="entry name" value="Ribosomal protein S5 domain 2-like"/>
    <property type="match status" value="1"/>
</dbReference>
<dbReference type="PANTHER" id="PTHR10046">
    <property type="entry name" value="ATP DEPENDENT LON PROTEASE FAMILY MEMBER"/>
    <property type="match status" value="1"/>
</dbReference>
<organism evidence="9 10">
    <name type="scientific">Paenibacillus baimaensis</name>
    <dbReference type="NCBI Taxonomy" id="2982185"/>
    <lineage>
        <taxon>Bacteria</taxon>
        <taxon>Bacillati</taxon>
        <taxon>Bacillota</taxon>
        <taxon>Bacilli</taxon>
        <taxon>Bacillales</taxon>
        <taxon>Paenibacillaceae</taxon>
        <taxon>Paenibacillus</taxon>
    </lineage>
</organism>
<evidence type="ECO:0000259" key="7">
    <source>
        <dbReference type="PROSITE" id="PS50045"/>
    </source>
</evidence>
<gene>
    <name evidence="9" type="primary">lonB</name>
    <name evidence="9" type="ORF">OB236_16220</name>
</gene>
<dbReference type="InterPro" id="IPR027065">
    <property type="entry name" value="Lon_Prtase"/>
</dbReference>
<dbReference type="InterPro" id="IPR003593">
    <property type="entry name" value="AAA+_ATPase"/>
</dbReference>